<evidence type="ECO:0000313" key="3">
    <source>
        <dbReference type="Proteomes" id="UP001054821"/>
    </source>
</evidence>
<comment type="caution">
    <text evidence="2">The sequence shown here is derived from an EMBL/GenBank/DDBJ whole genome shotgun (WGS) entry which is preliminary data.</text>
</comment>
<keyword evidence="1" id="KW-0472">Membrane</keyword>
<keyword evidence="1" id="KW-1133">Transmembrane helix</keyword>
<reference evidence="2 3" key="1">
    <citation type="journal article" date="2022" name="G3 (Bethesda)">
        <title>Whole-genome sequence and methylome profiling of the almond [Prunus dulcis (Mill.) D.A. Webb] cultivar 'Nonpareil'.</title>
        <authorList>
            <person name="D'Amico-Willman K.M."/>
            <person name="Ouma W.Z."/>
            <person name="Meulia T."/>
            <person name="Sideli G.M."/>
            <person name="Gradziel T.M."/>
            <person name="Fresnedo-Ramirez J."/>
        </authorList>
    </citation>
    <scope>NUCLEOTIDE SEQUENCE [LARGE SCALE GENOMIC DNA]</scope>
    <source>
        <strain evidence="2">Clone GOH B32 T37-40</strain>
    </source>
</reference>
<dbReference type="InterPro" id="IPR004158">
    <property type="entry name" value="DUF247_pln"/>
</dbReference>
<dbReference type="PANTHER" id="PTHR31170:SF21">
    <property type="match status" value="1"/>
</dbReference>
<keyword evidence="3" id="KW-1185">Reference proteome</keyword>
<accession>A0AAD4V6N4</accession>
<dbReference type="PANTHER" id="PTHR31170">
    <property type="entry name" value="BNAC04G53230D PROTEIN"/>
    <property type="match status" value="1"/>
</dbReference>
<protein>
    <submittedName>
        <fullName evidence="2">Uncharacterized protein</fullName>
    </submittedName>
</protein>
<gene>
    <name evidence="2" type="ORF">L3X38_039237</name>
</gene>
<dbReference type="EMBL" id="JAJFAZ020000007">
    <property type="protein sequence ID" value="KAI5319529.1"/>
    <property type="molecule type" value="Genomic_DNA"/>
</dbReference>
<organism evidence="2 3">
    <name type="scientific">Prunus dulcis</name>
    <name type="common">Almond</name>
    <name type="synonym">Amygdalus dulcis</name>
    <dbReference type="NCBI Taxonomy" id="3755"/>
    <lineage>
        <taxon>Eukaryota</taxon>
        <taxon>Viridiplantae</taxon>
        <taxon>Streptophyta</taxon>
        <taxon>Embryophyta</taxon>
        <taxon>Tracheophyta</taxon>
        <taxon>Spermatophyta</taxon>
        <taxon>Magnoliopsida</taxon>
        <taxon>eudicotyledons</taxon>
        <taxon>Gunneridae</taxon>
        <taxon>Pentapetalae</taxon>
        <taxon>rosids</taxon>
        <taxon>fabids</taxon>
        <taxon>Rosales</taxon>
        <taxon>Rosaceae</taxon>
        <taxon>Amygdaloideae</taxon>
        <taxon>Amygdaleae</taxon>
        <taxon>Prunus</taxon>
    </lineage>
</organism>
<evidence type="ECO:0000256" key="1">
    <source>
        <dbReference type="SAM" id="Phobius"/>
    </source>
</evidence>
<name>A0AAD4V6N4_PRUDU</name>
<dbReference type="Pfam" id="PF03140">
    <property type="entry name" value="DUF247"/>
    <property type="match status" value="1"/>
</dbReference>
<dbReference type="AlphaFoldDB" id="A0AAD4V6N4"/>
<dbReference type="Proteomes" id="UP001054821">
    <property type="component" value="Chromosome 7"/>
</dbReference>
<evidence type="ECO:0000313" key="2">
    <source>
        <dbReference type="EMBL" id="KAI5319529.1"/>
    </source>
</evidence>
<sequence>MNSQSSSPTANGGRDHALITIAATTNIQTTPLDQRIQETRWLLHPLAGKESCCIFKVRQCLAEINKTTYQPHIVSCGPYHHGDQHLEMIQQHKWKYLRGLLARTPSNGPTLDHYQQVVAAKEADIRGCYSETLSLSSDDLVQMMVLDGLFTIELFCRLEGLSLGDEYEHDPLFKLKFIFSNIIGDLFRFENQIPFFVLQDLFDESKPSRAYSDKSLAELALTFFNHAFERPDQVLDQNSSAAGEVKHLLDLLRWSFIPNHSPREEPVQPIELIQSAKKLRLAGIKFKTREAVSFLDVTFCNGLLEIPHIVLDDLCTDLLMNFVAFEQCYTHRSKHFTTYAAFMSCLIRTPADVSFLCDKNIVENYLGTDEEVVHFFQNLGKDVPLDIGEGYLWKLFKDVNEYHRSMWHVRWEGFRSKYFNTPWSFSSALAAVILLLLTEIQTSFAVYGYFRPPKP</sequence>
<proteinExistence type="predicted"/>
<feature type="transmembrane region" description="Helical" evidence="1">
    <location>
        <begin position="423"/>
        <end position="450"/>
    </location>
</feature>
<keyword evidence="1" id="KW-0812">Transmembrane</keyword>